<organism evidence="1 2">
    <name type="scientific">Monoraphidium neglectum</name>
    <dbReference type="NCBI Taxonomy" id="145388"/>
    <lineage>
        <taxon>Eukaryota</taxon>
        <taxon>Viridiplantae</taxon>
        <taxon>Chlorophyta</taxon>
        <taxon>core chlorophytes</taxon>
        <taxon>Chlorophyceae</taxon>
        <taxon>CS clade</taxon>
        <taxon>Sphaeropleales</taxon>
        <taxon>Selenastraceae</taxon>
        <taxon>Monoraphidium</taxon>
    </lineage>
</organism>
<dbReference type="EMBL" id="KK102667">
    <property type="protein sequence ID" value="KIY97203.1"/>
    <property type="molecule type" value="Genomic_DNA"/>
</dbReference>
<dbReference type="PANTHER" id="PTHR13271">
    <property type="entry name" value="UNCHARACTERIZED PUTATIVE METHYLTRANSFERASE"/>
    <property type="match status" value="1"/>
</dbReference>
<name>A0A0D2KNK5_9CHLO</name>
<dbReference type="GeneID" id="25727955"/>
<keyword evidence="2" id="KW-1185">Reference proteome</keyword>
<dbReference type="AlphaFoldDB" id="A0A0D2KNK5"/>
<dbReference type="GO" id="GO:0016279">
    <property type="term" value="F:protein-lysine N-methyltransferase activity"/>
    <property type="evidence" value="ECO:0007669"/>
    <property type="project" value="TreeGrafter"/>
</dbReference>
<evidence type="ECO:0000313" key="1">
    <source>
        <dbReference type="EMBL" id="KIY97203.1"/>
    </source>
</evidence>
<gene>
    <name evidence="1" type="ORF">MNEG_10760</name>
</gene>
<dbReference type="RefSeq" id="XP_013896223.1">
    <property type="nucleotide sequence ID" value="XM_014040769.1"/>
</dbReference>
<dbReference type="InterPro" id="IPR046341">
    <property type="entry name" value="SET_dom_sf"/>
</dbReference>
<reference evidence="1 2" key="1">
    <citation type="journal article" date="2013" name="BMC Genomics">
        <title>Reconstruction of the lipid metabolism for the microalga Monoraphidium neglectum from its genome sequence reveals characteristics suitable for biofuel production.</title>
        <authorList>
            <person name="Bogen C."/>
            <person name="Al-Dilaimi A."/>
            <person name="Albersmeier A."/>
            <person name="Wichmann J."/>
            <person name="Grundmann M."/>
            <person name="Rupp O."/>
            <person name="Lauersen K.J."/>
            <person name="Blifernez-Klassen O."/>
            <person name="Kalinowski J."/>
            <person name="Goesmann A."/>
            <person name="Mussgnug J.H."/>
            <person name="Kruse O."/>
        </authorList>
    </citation>
    <scope>NUCLEOTIDE SEQUENCE [LARGE SCALE GENOMIC DNA]</scope>
    <source>
        <strain evidence="1 2">SAG 48.87</strain>
    </source>
</reference>
<dbReference type="InterPro" id="IPR050600">
    <property type="entry name" value="SETD3_SETD6_MTase"/>
</dbReference>
<dbReference type="Proteomes" id="UP000054498">
    <property type="component" value="Unassembled WGS sequence"/>
</dbReference>
<sequence length="231" mass="25059">MAAAMRIRRQVAAPGRGQSPRSPQDLPAGARLIELPRRCLLTYDPSDCDPGLLALIGQVPEELWGGRLALALLAHRAAGPSSPFAPYIAQLPRGFPGVPMFFSREALEAIDYPPVVEQVKKRCRWLHRFSTDALAPLAGTAADPFGGVRVDINSLGWGLAAVTSRAFRVRGPSQPASLLPLIDMANHSFEPNAEVLPAEDGGVAMVAKRQLRVCEWPWWPSGRWGQWAGVT</sequence>
<accession>A0A0D2KNK5</accession>
<dbReference type="SUPFAM" id="SSF82199">
    <property type="entry name" value="SET domain"/>
    <property type="match status" value="1"/>
</dbReference>
<protein>
    <submittedName>
        <fullName evidence="1">Uncharacterized protein</fullName>
    </submittedName>
</protein>
<proteinExistence type="predicted"/>
<dbReference type="OrthoDB" id="341421at2759"/>
<dbReference type="Gene3D" id="3.90.1410.10">
    <property type="entry name" value="set domain protein methyltransferase, domain 1"/>
    <property type="match status" value="1"/>
</dbReference>
<dbReference type="CDD" id="cd10527">
    <property type="entry name" value="SET_LSMT"/>
    <property type="match status" value="1"/>
</dbReference>
<evidence type="ECO:0000313" key="2">
    <source>
        <dbReference type="Proteomes" id="UP000054498"/>
    </source>
</evidence>
<dbReference type="KEGG" id="mng:MNEG_10760"/>
<dbReference type="PANTHER" id="PTHR13271:SF116">
    <property type="entry name" value="F21J9.27"/>
    <property type="match status" value="1"/>
</dbReference>